<dbReference type="Pfam" id="PF01983">
    <property type="entry name" value="CofC"/>
    <property type="match status" value="1"/>
</dbReference>
<dbReference type="InterPro" id="IPR029044">
    <property type="entry name" value="Nucleotide-diphossugar_trans"/>
</dbReference>
<organism evidence="5 6">
    <name type="scientific">Ferrimicrobium acidiphilum</name>
    <dbReference type="NCBI Taxonomy" id="121039"/>
    <lineage>
        <taxon>Bacteria</taxon>
        <taxon>Bacillati</taxon>
        <taxon>Actinomycetota</taxon>
        <taxon>Acidimicrobiia</taxon>
        <taxon>Acidimicrobiales</taxon>
        <taxon>Acidimicrobiaceae</taxon>
        <taxon>Ferrimicrobium</taxon>
    </lineage>
</organism>
<evidence type="ECO:0000256" key="3">
    <source>
        <dbReference type="ARBA" id="ARBA00022741"/>
    </source>
</evidence>
<evidence type="ECO:0000256" key="4">
    <source>
        <dbReference type="ARBA" id="ARBA00023134"/>
    </source>
</evidence>
<proteinExistence type="predicted"/>
<evidence type="ECO:0000313" key="6">
    <source>
        <dbReference type="Proteomes" id="UP001560267"/>
    </source>
</evidence>
<dbReference type="PANTHER" id="PTHR40392">
    <property type="entry name" value="2-PHOSPHO-L-LACTATE GUANYLYLTRANSFERASE"/>
    <property type="match status" value="1"/>
</dbReference>
<dbReference type="EMBL" id="JBFSHR010000019">
    <property type="protein sequence ID" value="MEX6429557.1"/>
    <property type="molecule type" value="Genomic_DNA"/>
</dbReference>
<name>A0ABV3Y1W6_9ACTN</name>
<dbReference type="RefSeq" id="WP_298403552.1">
    <property type="nucleotide sequence ID" value="NZ_JBFSHR010000019.1"/>
</dbReference>
<dbReference type="InterPro" id="IPR002835">
    <property type="entry name" value="CofC"/>
</dbReference>
<accession>A0ABV3Y1W6</accession>
<keyword evidence="1" id="KW-0808">Transferase</keyword>
<dbReference type="SUPFAM" id="SSF53448">
    <property type="entry name" value="Nucleotide-diphospho-sugar transferases"/>
    <property type="match status" value="1"/>
</dbReference>
<evidence type="ECO:0008006" key="7">
    <source>
        <dbReference type="Google" id="ProtNLM"/>
    </source>
</evidence>
<evidence type="ECO:0000256" key="2">
    <source>
        <dbReference type="ARBA" id="ARBA00022695"/>
    </source>
</evidence>
<keyword evidence="2" id="KW-0548">Nucleotidyltransferase</keyword>
<protein>
    <recommendedName>
        <fullName evidence="7">2-phospho-L-lactate guanylyltransferase</fullName>
    </recommendedName>
</protein>
<keyword evidence="4" id="KW-0342">GTP-binding</keyword>
<keyword evidence="3" id="KW-0547">Nucleotide-binding</keyword>
<reference evidence="5 6" key="1">
    <citation type="submission" date="2024-07" db="EMBL/GenBank/DDBJ databases">
        <title>Draft Genome Sequence of Ferrimicrobium acidiphilum Strain YE2023, Isolated from a Pulp of Bioleach Reactor.</title>
        <authorList>
            <person name="Elkina Y.A."/>
            <person name="Bulaeva A.G."/>
            <person name="Beletsky A.V."/>
            <person name="Mardanov A.V."/>
        </authorList>
    </citation>
    <scope>NUCLEOTIDE SEQUENCE [LARGE SCALE GENOMIC DNA]</scope>
    <source>
        <strain evidence="5 6">YE2023</strain>
    </source>
</reference>
<evidence type="ECO:0000256" key="1">
    <source>
        <dbReference type="ARBA" id="ARBA00022679"/>
    </source>
</evidence>
<keyword evidence="6" id="KW-1185">Reference proteome</keyword>
<sequence>MSDESFDVAYLVLQGDPATSKSRLSAMLSREQRQRLTRYCLERVRGIVGNDNLFMLAENRAAVSEGQLLDIKTIQQHGDDLNSALAAARSAPELCSYQAAIVIPNDLPFLVDLGAHQLGPFDRQCLITPDTHLSGTNLLRVPISFGQPIFSFGLNSFSNHVRAARAQELEVRVAPCPNAMDLDTPNDLILAQEIFPEAELWRLL</sequence>
<dbReference type="Gene3D" id="3.90.550.10">
    <property type="entry name" value="Spore Coat Polysaccharide Biosynthesis Protein SpsA, Chain A"/>
    <property type="match status" value="1"/>
</dbReference>
<comment type="caution">
    <text evidence="5">The sequence shown here is derived from an EMBL/GenBank/DDBJ whole genome shotgun (WGS) entry which is preliminary data.</text>
</comment>
<dbReference type="PANTHER" id="PTHR40392:SF1">
    <property type="entry name" value="2-PHOSPHO-L-LACTATE GUANYLYLTRANSFERASE"/>
    <property type="match status" value="1"/>
</dbReference>
<evidence type="ECO:0000313" key="5">
    <source>
        <dbReference type="EMBL" id="MEX6429557.1"/>
    </source>
</evidence>
<gene>
    <name evidence="5" type="ORF">AB6A68_06850</name>
</gene>
<dbReference type="Proteomes" id="UP001560267">
    <property type="component" value="Unassembled WGS sequence"/>
</dbReference>